<dbReference type="InterPro" id="IPR037171">
    <property type="entry name" value="NagB/RpiA_transferase-like"/>
</dbReference>
<gene>
    <name evidence="2" type="ordered locus">Huta_0361</name>
</gene>
<dbReference type="InterPro" id="IPR024185">
    <property type="entry name" value="FTHF_cligase-like_sf"/>
</dbReference>
<name>C7NRB1_HALUD</name>
<accession>C7NRB1</accession>
<evidence type="ECO:0000313" key="2">
    <source>
        <dbReference type="EMBL" id="ACV10548.1"/>
    </source>
</evidence>
<dbReference type="PANTHER" id="PTHR43682:SF1">
    <property type="entry name" value="LACTATE UTILIZATION PROTEIN C"/>
    <property type="match status" value="1"/>
</dbReference>
<dbReference type="Pfam" id="PF02589">
    <property type="entry name" value="LUD_dom"/>
    <property type="match status" value="1"/>
</dbReference>
<dbReference type="AlphaFoldDB" id="C7NRB1"/>
<evidence type="ECO:0000313" key="3">
    <source>
        <dbReference type="Proteomes" id="UP000002071"/>
    </source>
</evidence>
<reference evidence="2 3" key="1">
    <citation type="journal article" date="2009" name="Stand. Genomic Sci.">
        <title>Complete genome sequence of Halorhabdus utahensis type strain (AX-2).</title>
        <authorList>
            <person name="Anderson I."/>
            <person name="Tindall B.J."/>
            <person name="Pomrenke H."/>
            <person name="Goker M."/>
            <person name="Lapidus A."/>
            <person name="Nolan M."/>
            <person name="Copeland A."/>
            <person name="Glavina Del Rio T."/>
            <person name="Chen F."/>
            <person name="Tice H."/>
            <person name="Cheng J.F."/>
            <person name="Lucas S."/>
            <person name="Chertkov O."/>
            <person name="Bruce D."/>
            <person name="Brettin T."/>
            <person name="Detter J.C."/>
            <person name="Han C."/>
            <person name="Goodwin L."/>
            <person name="Land M."/>
            <person name="Hauser L."/>
            <person name="Chang Y.J."/>
            <person name="Jeffries C.D."/>
            <person name="Pitluck S."/>
            <person name="Pati A."/>
            <person name="Mavromatis K."/>
            <person name="Ivanova N."/>
            <person name="Ovchinnikova G."/>
            <person name="Chen A."/>
            <person name="Palaniappan K."/>
            <person name="Chain P."/>
            <person name="Rohde M."/>
            <person name="Bristow J."/>
            <person name="Eisen J.A."/>
            <person name="Markowitz V."/>
            <person name="Hugenholtz P."/>
            <person name="Kyrpides N.C."/>
            <person name="Klenk H.P."/>
        </authorList>
    </citation>
    <scope>NUCLEOTIDE SEQUENCE [LARGE SCALE GENOMIC DNA]</scope>
    <source>
        <strain evidence="3">DSM 12940 / JCM 11049 / AX-2</strain>
    </source>
</reference>
<dbReference type="STRING" id="519442.Huta_0361"/>
<dbReference type="SUPFAM" id="SSF100950">
    <property type="entry name" value="NagB/RpiA/CoA transferase-like"/>
    <property type="match status" value="1"/>
</dbReference>
<sequence>MAVCSRLTPMSSTQTESPVERFVTSLEELDVTWTRTDADAVESTVAELLDEPAVGIPIPIDGASLPSAVDTDPDPAAVRAAATGVTPATLGIADYGSVLLPSDDHGSGLLSLFPETHIPVVSERDVVGTMADAFGELGPQLRDDRGDVIIATGPSATSDMGEIVRGVHGPTDVHVVIVEQ</sequence>
<proteinExistence type="predicted"/>
<organism evidence="2 3">
    <name type="scientific">Halorhabdus utahensis (strain DSM 12940 / JCM 11049 / AX-2)</name>
    <dbReference type="NCBI Taxonomy" id="519442"/>
    <lineage>
        <taxon>Archaea</taxon>
        <taxon>Methanobacteriati</taxon>
        <taxon>Methanobacteriota</taxon>
        <taxon>Stenosarchaea group</taxon>
        <taxon>Halobacteria</taxon>
        <taxon>Halobacteriales</taxon>
        <taxon>Haloarculaceae</taxon>
        <taxon>Halorhabdus</taxon>
    </lineage>
</organism>
<dbReference type="InterPro" id="IPR003741">
    <property type="entry name" value="LUD_dom"/>
</dbReference>
<evidence type="ECO:0000259" key="1">
    <source>
        <dbReference type="Pfam" id="PF02589"/>
    </source>
</evidence>
<dbReference type="PANTHER" id="PTHR43682">
    <property type="entry name" value="LACTATE UTILIZATION PROTEIN C"/>
    <property type="match status" value="1"/>
</dbReference>
<dbReference type="Proteomes" id="UP000002071">
    <property type="component" value="Chromosome"/>
</dbReference>
<dbReference type="KEGG" id="hut:Huta_0361"/>
<dbReference type="eggNOG" id="arCOG04519">
    <property type="taxonomic scope" value="Archaea"/>
</dbReference>
<dbReference type="EMBL" id="CP001687">
    <property type="protein sequence ID" value="ACV10548.1"/>
    <property type="molecule type" value="Genomic_DNA"/>
</dbReference>
<feature type="domain" description="LUD" evidence="1">
    <location>
        <begin position="79"/>
        <end position="178"/>
    </location>
</feature>
<dbReference type="Gene3D" id="3.40.50.10420">
    <property type="entry name" value="NagB/RpiA/CoA transferase-like"/>
    <property type="match status" value="1"/>
</dbReference>
<protein>
    <recommendedName>
        <fullName evidence="1">LUD domain-containing protein</fullName>
    </recommendedName>
</protein>
<keyword evidence="3" id="KW-1185">Reference proteome</keyword>
<dbReference type="HOGENOM" id="CLU_090664_1_3_2"/>